<evidence type="ECO:0000313" key="2">
    <source>
        <dbReference type="EMBL" id="RAK68616.1"/>
    </source>
</evidence>
<sequence>MTTKRPGLLSRLRPDWYLILIVLMGAAATILPARGAAADGLGWVTKVAIGVVFFLHGARLSREAVIRGLVHWRLHLVILAATFAAFPLITLGLAAAPAWITPPELAAGLILVGCLPSTIQSSIAFVGVARGNVPAAVAAASASNILGVFITPLLVGALLHAEGSMSPTAIWSIILQILVPFVAGQALRPWIGEWVSRHAKALGKLDRGTILLVVYVAFSEAVVEGVWSRLGALDLVRLLLLCGALLTAVLGLTVLAARTLGFSKEDEIAIVFCGSKKSLASGAPMAAALFTPAVAGVAMIPLMVFHQMQLMACAAIAQRYAERPDSPGESG</sequence>
<dbReference type="EMBL" id="QFYS01000001">
    <property type="protein sequence ID" value="RAK68616.1"/>
    <property type="molecule type" value="Genomic_DNA"/>
</dbReference>
<feature type="transmembrane region" description="Helical" evidence="1">
    <location>
        <begin position="285"/>
        <end position="305"/>
    </location>
</feature>
<reference evidence="2 3" key="1">
    <citation type="submission" date="2018-05" db="EMBL/GenBank/DDBJ databases">
        <authorList>
            <person name="Lanie J.A."/>
            <person name="Ng W.-L."/>
            <person name="Kazmierczak K.M."/>
            <person name="Andrzejewski T.M."/>
            <person name="Davidsen T.M."/>
            <person name="Wayne K.J."/>
            <person name="Tettelin H."/>
            <person name="Glass J.I."/>
            <person name="Rusch D."/>
            <person name="Podicherti R."/>
            <person name="Tsui H.-C.T."/>
            <person name="Winkler M.E."/>
        </authorList>
    </citation>
    <scope>NUCLEOTIDE SEQUENCE [LARGE SCALE GENOMIC DNA]</scope>
    <source>
        <strain evidence="2 3">BUT-10</strain>
    </source>
</reference>
<gene>
    <name evidence="2" type="ORF">DJ019_00905</name>
</gene>
<feature type="transmembrane region" description="Helical" evidence="1">
    <location>
        <begin position="236"/>
        <end position="257"/>
    </location>
</feature>
<keyword evidence="1" id="KW-0812">Transmembrane</keyword>
<feature type="transmembrane region" description="Helical" evidence="1">
    <location>
        <begin position="106"/>
        <end position="128"/>
    </location>
</feature>
<accession>A0A328BRH5</accession>
<keyword evidence="3" id="KW-1185">Reference proteome</keyword>
<dbReference type="PANTHER" id="PTHR18640:SF5">
    <property type="entry name" value="SODIUM_BILE ACID COTRANSPORTER 7"/>
    <property type="match status" value="1"/>
</dbReference>
<dbReference type="PIRSF" id="PIRSF026166">
    <property type="entry name" value="UCP026166"/>
    <property type="match status" value="1"/>
</dbReference>
<keyword evidence="1" id="KW-0472">Membrane</keyword>
<dbReference type="Proteomes" id="UP000249524">
    <property type="component" value="Unassembled WGS sequence"/>
</dbReference>
<organism evidence="2 3">
    <name type="scientific">Phenylobacterium kunshanense</name>
    <dbReference type="NCBI Taxonomy" id="1445034"/>
    <lineage>
        <taxon>Bacteria</taxon>
        <taxon>Pseudomonadati</taxon>
        <taxon>Pseudomonadota</taxon>
        <taxon>Alphaproteobacteria</taxon>
        <taxon>Caulobacterales</taxon>
        <taxon>Caulobacteraceae</taxon>
        <taxon>Phenylobacterium</taxon>
    </lineage>
</organism>
<dbReference type="Gene3D" id="1.20.1530.20">
    <property type="match status" value="1"/>
</dbReference>
<protein>
    <submittedName>
        <fullName evidence="2">Bile acid:sodium symporter</fullName>
    </submittedName>
</protein>
<name>A0A328BRH5_9CAUL</name>
<dbReference type="Pfam" id="PF13593">
    <property type="entry name" value="SBF_like"/>
    <property type="match status" value="1"/>
</dbReference>
<proteinExistence type="predicted"/>
<feature type="transmembrane region" description="Helical" evidence="1">
    <location>
        <begin position="169"/>
        <end position="187"/>
    </location>
</feature>
<evidence type="ECO:0000313" key="3">
    <source>
        <dbReference type="Proteomes" id="UP000249524"/>
    </source>
</evidence>
<feature type="transmembrane region" description="Helical" evidence="1">
    <location>
        <begin position="135"/>
        <end position="157"/>
    </location>
</feature>
<dbReference type="InterPro" id="IPR016833">
    <property type="entry name" value="Put_Na-Bile_cotransptr"/>
</dbReference>
<dbReference type="GO" id="GO:0005886">
    <property type="term" value="C:plasma membrane"/>
    <property type="evidence" value="ECO:0007669"/>
    <property type="project" value="TreeGrafter"/>
</dbReference>
<feature type="transmembrane region" description="Helical" evidence="1">
    <location>
        <begin position="72"/>
        <end position="100"/>
    </location>
</feature>
<dbReference type="OrthoDB" id="9792271at2"/>
<feature type="transmembrane region" description="Helical" evidence="1">
    <location>
        <begin position="40"/>
        <end position="60"/>
    </location>
</feature>
<keyword evidence="1" id="KW-1133">Transmembrane helix</keyword>
<comment type="caution">
    <text evidence="2">The sequence shown here is derived from an EMBL/GenBank/DDBJ whole genome shotgun (WGS) entry which is preliminary data.</text>
</comment>
<feature type="transmembrane region" description="Helical" evidence="1">
    <location>
        <begin position="16"/>
        <end position="34"/>
    </location>
</feature>
<dbReference type="InterPro" id="IPR038770">
    <property type="entry name" value="Na+/solute_symporter_sf"/>
</dbReference>
<dbReference type="RefSeq" id="WP_111274108.1">
    <property type="nucleotide sequence ID" value="NZ_QFYS01000001.1"/>
</dbReference>
<dbReference type="PANTHER" id="PTHR18640">
    <property type="entry name" value="SOLUTE CARRIER FAMILY 10 MEMBER 7"/>
    <property type="match status" value="1"/>
</dbReference>
<evidence type="ECO:0000256" key="1">
    <source>
        <dbReference type="SAM" id="Phobius"/>
    </source>
</evidence>
<dbReference type="AlphaFoldDB" id="A0A328BRH5"/>